<dbReference type="InterPro" id="IPR013087">
    <property type="entry name" value="Znf_C2H2_type"/>
</dbReference>
<accession>A0A6P3Z4Q7</accession>
<dbReference type="Gene3D" id="3.30.160.60">
    <property type="entry name" value="Classic Zinc Finger"/>
    <property type="match status" value="1"/>
</dbReference>
<feature type="region of interest" description="Disordered" evidence="7">
    <location>
        <begin position="1"/>
        <end position="84"/>
    </location>
</feature>
<dbReference type="RefSeq" id="XP_015871773.2">
    <property type="nucleotide sequence ID" value="XM_016016287.4"/>
</dbReference>
<dbReference type="PROSITE" id="PS50157">
    <property type="entry name" value="ZINC_FINGER_C2H2_2"/>
    <property type="match status" value="1"/>
</dbReference>
<feature type="compositionally biased region" description="Low complexity" evidence="7">
    <location>
        <begin position="11"/>
        <end position="21"/>
    </location>
</feature>
<keyword evidence="2" id="KW-0479">Metal-binding</keyword>
<organism evidence="9 10">
    <name type="scientific">Ziziphus jujuba</name>
    <name type="common">Chinese jujube</name>
    <name type="synonym">Ziziphus sativa</name>
    <dbReference type="NCBI Taxonomy" id="326968"/>
    <lineage>
        <taxon>Eukaryota</taxon>
        <taxon>Viridiplantae</taxon>
        <taxon>Streptophyta</taxon>
        <taxon>Embryophyta</taxon>
        <taxon>Tracheophyta</taxon>
        <taxon>Spermatophyta</taxon>
        <taxon>Magnoliopsida</taxon>
        <taxon>eudicotyledons</taxon>
        <taxon>Gunneridae</taxon>
        <taxon>Pentapetalae</taxon>
        <taxon>rosids</taxon>
        <taxon>fabids</taxon>
        <taxon>Rosales</taxon>
        <taxon>Rhamnaceae</taxon>
        <taxon>Paliureae</taxon>
        <taxon>Ziziphus</taxon>
    </lineage>
</organism>
<dbReference type="PANTHER" id="PTHR47287">
    <property type="entry name" value="C2H2 AND C2HC ZINC FINGERS SUPERFAMILY PROTEIN"/>
    <property type="match status" value="1"/>
</dbReference>
<dbReference type="Proteomes" id="UP001652623">
    <property type="component" value="Chromosome 1"/>
</dbReference>
<keyword evidence="3 6" id="KW-0863">Zinc-finger</keyword>
<dbReference type="GO" id="GO:0008270">
    <property type="term" value="F:zinc ion binding"/>
    <property type="evidence" value="ECO:0007669"/>
    <property type="project" value="UniProtKB-KW"/>
</dbReference>
<keyword evidence="5" id="KW-0539">Nucleus</keyword>
<proteinExistence type="predicted"/>
<dbReference type="GeneID" id="107408857"/>
<dbReference type="InterPro" id="IPR044246">
    <property type="entry name" value="ZFP3-like"/>
</dbReference>
<evidence type="ECO:0000256" key="3">
    <source>
        <dbReference type="ARBA" id="ARBA00022771"/>
    </source>
</evidence>
<feature type="compositionally biased region" description="Basic and acidic residues" evidence="7">
    <location>
        <begin position="115"/>
        <end position="129"/>
    </location>
</feature>
<dbReference type="SUPFAM" id="SSF57667">
    <property type="entry name" value="beta-beta-alpha zinc fingers"/>
    <property type="match status" value="1"/>
</dbReference>
<evidence type="ECO:0000256" key="1">
    <source>
        <dbReference type="ARBA" id="ARBA00004123"/>
    </source>
</evidence>
<reference evidence="10" key="2">
    <citation type="submission" date="2025-08" db="UniProtKB">
        <authorList>
            <consortium name="RefSeq"/>
        </authorList>
    </citation>
    <scope>IDENTIFICATION</scope>
    <source>
        <tissue evidence="10">Seedling</tissue>
    </source>
</reference>
<evidence type="ECO:0000256" key="2">
    <source>
        <dbReference type="ARBA" id="ARBA00022723"/>
    </source>
</evidence>
<keyword evidence="9" id="KW-1185">Reference proteome</keyword>
<feature type="compositionally biased region" description="Polar residues" evidence="7">
    <location>
        <begin position="23"/>
        <end position="34"/>
    </location>
</feature>
<dbReference type="KEGG" id="zju:107408857"/>
<dbReference type="AlphaFoldDB" id="A0A6P3Z4Q7"/>
<dbReference type="PANTHER" id="PTHR47287:SF15">
    <property type="entry name" value="ZINC FINGER PROTEIN 3-LIKE"/>
    <property type="match status" value="1"/>
</dbReference>
<keyword evidence="4" id="KW-0862">Zinc</keyword>
<feature type="domain" description="C2H2-type" evidence="8">
    <location>
        <begin position="132"/>
        <end position="159"/>
    </location>
</feature>
<evidence type="ECO:0000313" key="10">
    <source>
        <dbReference type="RefSeq" id="XP_015871773.2"/>
    </source>
</evidence>
<feature type="region of interest" description="Disordered" evidence="7">
    <location>
        <begin position="106"/>
        <end position="129"/>
    </location>
</feature>
<dbReference type="InParanoid" id="A0A6P3Z4Q7"/>
<reference evidence="9" key="1">
    <citation type="submission" date="2025-05" db="UniProtKB">
        <authorList>
            <consortium name="RefSeq"/>
        </authorList>
    </citation>
    <scope>NUCLEOTIDE SEQUENCE [LARGE SCALE GENOMIC DNA]</scope>
</reference>
<name>A0A6P3Z4Q7_ZIZJJ</name>
<evidence type="ECO:0000313" key="9">
    <source>
        <dbReference type="Proteomes" id="UP001652623"/>
    </source>
</evidence>
<gene>
    <name evidence="10" type="primary">LOC107408857</name>
</gene>
<evidence type="ECO:0000256" key="7">
    <source>
        <dbReference type="SAM" id="MobiDB-lite"/>
    </source>
</evidence>
<dbReference type="GO" id="GO:0009788">
    <property type="term" value="P:negative regulation of abscisic acid-activated signaling pathway"/>
    <property type="evidence" value="ECO:0007669"/>
    <property type="project" value="InterPro"/>
</dbReference>
<dbReference type="InterPro" id="IPR036236">
    <property type="entry name" value="Znf_C2H2_sf"/>
</dbReference>
<feature type="compositionally biased region" description="Basic and acidic residues" evidence="7">
    <location>
        <begin position="60"/>
        <end position="82"/>
    </location>
</feature>
<protein>
    <submittedName>
        <fullName evidence="10">Zinc finger protein 1</fullName>
    </submittedName>
</protein>
<evidence type="ECO:0000256" key="6">
    <source>
        <dbReference type="PROSITE-ProRule" id="PRU00042"/>
    </source>
</evidence>
<dbReference type="GO" id="GO:0005634">
    <property type="term" value="C:nucleus"/>
    <property type="evidence" value="ECO:0007669"/>
    <property type="project" value="UniProtKB-SubCell"/>
</dbReference>
<comment type="subcellular location">
    <subcellularLocation>
        <location evidence="1">Nucleus</location>
    </subcellularLocation>
</comment>
<sequence length="310" mass="34305">MKIQLPEPCPSESSSIISVSEALQPSSIQVSMDIQKQRNQPEEEEVEEQQEQDGDGDEEEKVKKAEEGDHEDHNKHQEESKNSHLVLDLSLSNEDSKPELNLIDSFESNSSRNSSDTDTHPHQGNETEPRVFSCNYCQRKFYSSQALGGHQNAHKRERTLAKRGHKIGIASTAFGFPTSLPHRYSSIASLPLHGSFNKSLGIQVHSMIHKPAYQPNTNTVATSHLYGRNGWLRFPIDQQPAIGRHVLENLHVGTALGSSSSSTGGAARFETARKFSQATEGTGGGFCWNSVGFSKTKQDELQKLDLSLKL</sequence>
<evidence type="ECO:0000256" key="4">
    <source>
        <dbReference type="ARBA" id="ARBA00022833"/>
    </source>
</evidence>
<evidence type="ECO:0000259" key="8">
    <source>
        <dbReference type="PROSITE" id="PS50157"/>
    </source>
</evidence>
<dbReference type="PROSITE" id="PS00028">
    <property type="entry name" value="ZINC_FINGER_C2H2_1"/>
    <property type="match status" value="1"/>
</dbReference>
<evidence type="ECO:0000256" key="5">
    <source>
        <dbReference type="ARBA" id="ARBA00023242"/>
    </source>
</evidence>
<feature type="compositionally biased region" description="Acidic residues" evidence="7">
    <location>
        <begin position="42"/>
        <end position="59"/>
    </location>
</feature>